<evidence type="ECO:0000313" key="2">
    <source>
        <dbReference type="EMBL" id="MBC8176752.1"/>
    </source>
</evidence>
<proteinExistence type="predicted"/>
<sequence length="164" mass="18061">MNKKVFLIVSVLCLVLFFSFANAQDYIIGDYVFTWRAAKVGDVRMDVQKTPKGVSIVLAGPGGGLARLNMTPLQAMAVGDVLEKTGGYYDEQMKKQDPNMEKQVSAGDHTVSFSSSRGRKFQVRVRKSAVGAAVLLDKDQALKMGKYLRDAQKMAALLNERIKP</sequence>
<feature type="signal peptide" evidence="1">
    <location>
        <begin position="1"/>
        <end position="23"/>
    </location>
</feature>
<keyword evidence="1" id="KW-0732">Signal</keyword>
<evidence type="ECO:0000256" key="1">
    <source>
        <dbReference type="SAM" id="SignalP"/>
    </source>
</evidence>
<protein>
    <submittedName>
        <fullName evidence="2">Uncharacterized protein</fullName>
    </submittedName>
</protein>
<name>A0A8J6T3Y2_9DELT</name>
<feature type="chain" id="PRO_5035255785" evidence="1">
    <location>
        <begin position="24"/>
        <end position="164"/>
    </location>
</feature>
<dbReference type="EMBL" id="JACNJD010000158">
    <property type="protein sequence ID" value="MBC8176752.1"/>
    <property type="molecule type" value="Genomic_DNA"/>
</dbReference>
<gene>
    <name evidence="2" type="ORF">H8E19_05055</name>
</gene>
<comment type="caution">
    <text evidence="2">The sequence shown here is derived from an EMBL/GenBank/DDBJ whole genome shotgun (WGS) entry which is preliminary data.</text>
</comment>
<evidence type="ECO:0000313" key="3">
    <source>
        <dbReference type="Proteomes" id="UP000650524"/>
    </source>
</evidence>
<reference evidence="2 3" key="1">
    <citation type="submission" date="2020-08" db="EMBL/GenBank/DDBJ databases">
        <title>Bridging the membrane lipid divide: bacteria of the FCB group superphylum have the potential to synthesize archaeal ether lipids.</title>
        <authorList>
            <person name="Villanueva L."/>
            <person name="Von Meijenfeldt F.A.B."/>
            <person name="Westbye A.B."/>
            <person name="Yadav S."/>
            <person name="Hopmans E.C."/>
            <person name="Dutilh B.E."/>
            <person name="Sinninghe Damste J.S."/>
        </authorList>
    </citation>
    <scope>NUCLEOTIDE SEQUENCE [LARGE SCALE GENOMIC DNA]</scope>
    <source>
        <strain evidence="2">NIOZ-UU27</strain>
    </source>
</reference>
<organism evidence="2 3">
    <name type="scientific">Candidatus Desulfacyla euxinica</name>
    <dbReference type="NCBI Taxonomy" id="2841693"/>
    <lineage>
        <taxon>Bacteria</taxon>
        <taxon>Deltaproteobacteria</taxon>
        <taxon>Candidatus Desulfacyla</taxon>
    </lineage>
</organism>
<dbReference type="AlphaFoldDB" id="A0A8J6T3Y2"/>
<accession>A0A8J6T3Y2</accession>
<dbReference type="Proteomes" id="UP000650524">
    <property type="component" value="Unassembled WGS sequence"/>
</dbReference>